<accession>A0AAD4KEN8</accession>
<evidence type="ECO:0008006" key="3">
    <source>
        <dbReference type="Google" id="ProtNLM"/>
    </source>
</evidence>
<keyword evidence="2" id="KW-1185">Reference proteome</keyword>
<gene>
    <name evidence="1" type="ORF">KR093_009445</name>
</gene>
<sequence length="176" mass="19968">MSSHNITPLNLTNATITVKQTRDEIAALLAQYLERINKTYSDNEQFLIYQKLKLQHPLSDGDGDGDTDDSAEETLAKVSQSLLILFDLLKKVNWTPKVDNFTNIIEKVEHNLSKALEMRNLHFSAVETPPYTYNRVNINEDIVVIMETIAILNVVEAKYERLLGQLNCQSSVESQS</sequence>
<evidence type="ECO:0000313" key="1">
    <source>
        <dbReference type="EMBL" id="KAH8387770.1"/>
    </source>
</evidence>
<proteinExistence type="predicted"/>
<name>A0AAD4KEN8_9MUSC</name>
<dbReference type="EMBL" id="JAJJHW010000095">
    <property type="protein sequence ID" value="KAH8387770.1"/>
    <property type="molecule type" value="Genomic_DNA"/>
</dbReference>
<protein>
    <recommendedName>
        <fullName evidence="3">Ciliary neurotrophic factor</fullName>
    </recommendedName>
</protein>
<dbReference type="Proteomes" id="UP001200034">
    <property type="component" value="Unassembled WGS sequence"/>
</dbReference>
<evidence type="ECO:0000313" key="2">
    <source>
        <dbReference type="Proteomes" id="UP001200034"/>
    </source>
</evidence>
<organism evidence="1 2">
    <name type="scientific">Drosophila rubida</name>
    <dbReference type="NCBI Taxonomy" id="30044"/>
    <lineage>
        <taxon>Eukaryota</taxon>
        <taxon>Metazoa</taxon>
        <taxon>Ecdysozoa</taxon>
        <taxon>Arthropoda</taxon>
        <taxon>Hexapoda</taxon>
        <taxon>Insecta</taxon>
        <taxon>Pterygota</taxon>
        <taxon>Neoptera</taxon>
        <taxon>Endopterygota</taxon>
        <taxon>Diptera</taxon>
        <taxon>Brachycera</taxon>
        <taxon>Muscomorpha</taxon>
        <taxon>Ephydroidea</taxon>
        <taxon>Drosophilidae</taxon>
        <taxon>Drosophila</taxon>
    </lineage>
</organism>
<comment type="caution">
    <text evidence="1">The sequence shown here is derived from an EMBL/GenBank/DDBJ whole genome shotgun (WGS) entry which is preliminary data.</text>
</comment>
<dbReference type="AlphaFoldDB" id="A0AAD4KEN8"/>
<reference evidence="1" key="1">
    <citation type="journal article" date="2021" name="Mol. Ecol. Resour.">
        <title>Phylogenomic analyses of the genus Drosophila reveals genomic signals of climate adaptation.</title>
        <authorList>
            <person name="Li F."/>
            <person name="Rane R.V."/>
            <person name="Luria V."/>
            <person name="Xiong Z."/>
            <person name="Chen J."/>
            <person name="Li Z."/>
            <person name="Catullo R.A."/>
            <person name="Griffin P.C."/>
            <person name="Schiffer M."/>
            <person name="Pearce S."/>
            <person name="Lee S.F."/>
            <person name="McElroy K."/>
            <person name="Stocker A."/>
            <person name="Shirriffs J."/>
            <person name="Cockerell F."/>
            <person name="Coppin C."/>
            <person name="Sgro C.M."/>
            <person name="Karger A."/>
            <person name="Cain J.W."/>
            <person name="Weber J.A."/>
            <person name="Santpere G."/>
            <person name="Kirschner M.W."/>
            <person name="Hoffmann A.A."/>
            <person name="Oakeshott J.G."/>
            <person name="Zhang G."/>
        </authorList>
    </citation>
    <scope>NUCLEOTIDE SEQUENCE</scope>
    <source>
        <strain evidence="1">BGI-SZ-2011g</strain>
    </source>
</reference>